<dbReference type="OrthoDB" id="2497737at2759"/>
<name>A0A0L6U7Q9_9BASI</name>
<evidence type="ECO:0000256" key="3">
    <source>
        <dbReference type="SAM" id="SignalP"/>
    </source>
</evidence>
<protein>
    <submittedName>
        <fullName evidence="4">Uncharacterized protein</fullName>
    </submittedName>
</protein>
<evidence type="ECO:0000313" key="4">
    <source>
        <dbReference type="EMBL" id="KNZ44564.1"/>
    </source>
</evidence>
<keyword evidence="5" id="KW-1185">Reference proteome</keyword>
<comment type="caution">
    <text evidence="4">The sequence shown here is derived from an EMBL/GenBank/DDBJ whole genome shotgun (WGS) entry which is preliminary data.</text>
</comment>
<reference evidence="4 5" key="1">
    <citation type="submission" date="2015-08" db="EMBL/GenBank/DDBJ databases">
        <title>Next Generation Sequencing and Analysis of the Genome of Puccinia sorghi L Schw, the Causal Agent of Maize Common Rust.</title>
        <authorList>
            <person name="Rochi L."/>
            <person name="Burguener G."/>
            <person name="Darino M."/>
            <person name="Turjanski A."/>
            <person name="Kreff E."/>
            <person name="Dieguez M.J."/>
            <person name="Sacco F."/>
        </authorList>
    </citation>
    <scope>NUCLEOTIDE SEQUENCE [LARGE SCALE GENOMIC DNA]</scope>
    <source>
        <strain evidence="4 5">RO10H11247</strain>
    </source>
</reference>
<feature type="compositionally biased region" description="Polar residues" evidence="2">
    <location>
        <begin position="305"/>
        <end position="314"/>
    </location>
</feature>
<gene>
    <name evidence="4" type="ORF">VP01_902g1</name>
</gene>
<organism evidence="4 5">
    <name type="scientific">Puccinia sorghi</name>
    <dbReference type="NCBI Taxonomy" id="27349"/>
    <lineage>
        <taxon>Eukaryota</taxon>
        <taxon>Fungi</taxon>
        <taxon>Dikarya</taxon>
        <taxon>Basidiomycota</taxon>
        <taxon>Pucciniomycotina</taxon>
        <taxon>Pucciniomycetes</taxon>
        <taxon>Pucciniales</taxon>
        <taxon>Pucciniaceae</taxon>
        <taxon>Puccinia</taxon>
    </lineage>
</organism>
<evidence type="ECO:0000313" key="5">
    <source>
        <dbReference type="Proteomes" id="UP000037035"/>
    </source>
</evidence>
<sequence>MKLWTWLWLVFFVSLEPKTKLHITGNGRAATVSNTFLIVARRELLENGNTSALAWFGGQYALKHYPELFDGDHSIPQAMLHDPLLYGDHFEEQASATMYESTPGNGPLNELKNESSHRWSRPQCPKPPSPTNPSTALADVTRTVEVKCCIPALPPVTKPDESGHYEATTCHQCRVKTTRPKMAYDATPELLPPIFQFVPGGTMLCVKCRNICPCATCRRRRGGKQENRRGLGCTLSEFYGLTPEEGKQALSKKKEKQDAAGLNNSRTAKITARAKKKSRADRGEDQTVPSTLTRKNKRGKDKMGGNQSLQSNVRLTQATAGTVTSGLDNSSAPFHENARVKVSTTEHQQHRLKMRELQLKNAAMELRRQNAKSEAFDKAKMMQDFLRSGLSYERAMEATFLFLGPSTQIPH</sequence>
<feature type="signal peptide" evidence="3">
    <location>
        <begin position="1"/>
        <end position="21"/>
    </location>
</feature>
<dbReference type="AlphaFoldDB" id="A0A0L6U7Q9"/>
<feature type="coiled-coil region" evidence="1">
    <location>
        <begin position="347"/>
        <end position="374"/>
    </location>
</feature>
<feature type="chain" id="PRO_5005567300" evidence="3">
    <location>
        <begin position="22"/>
        <end position="411"/>
    </location>
</feature>
<evidence type="ECO:0000256" key="2">
    <source>
        <dbReference type="SAM" id="MobiDB-lite"/>
    </source>
</evidence>
<dbReference type="EMBL" id="LAVV01014638">
    <property type="protein sequence ID" value="KNZ44564.1"/>
    <property type="molecule type" value="Genomic_DNA"/>
</dbReference>
<keyword evidence="1" id="KW-0175">Coiled coil</keyword>
<accession>A0A0L6U7Q9</accession>
<dbReference type="VEuPathDB" id="FungiDB:VP01_902g1"/>
<feature type="region of interest" description="Disordered" evidence="2">
    <location>
        <begin position="246"/>
        <end position="314"/>
    </location>
</feature>
<dbReference type="STRING" id="27349.A0A0L6U7Q9"/>
<dbReference type="Proteomes" id="UP000037035">
    <property type="component" value="Unassembled WGS sequence"/>
</dbReference>
<evidence type="ECO:0000256" key="1">
    <source>
        <dbReference type="SAM" id="Coils"/>
    </source>
</evidence>
<proteinExistence type="predicted"/>
<keyword evidence="3" id="KW-0732">Signal</keyword>
<feature type="region of interest" description="Disordered" evidence="2">
    <location>
        <begin position="99"/>
        <end position="135"/>
    </location>
</feature>